<dbReference type="SUPFAM" id="SSF49299">
    <property type="entry name" value="PKD domain"/>
    <property type="match status" value="1"/>
</dbReference>
<dbReference type="AlphaFoldDB" id="A0A085W685"/>
<dbReference type="InterPro" id="IPR013783">
    <property type="entry name" value="Ig-like_fold"/>
</dbReference>
<proteinExistence type="predicted"/>
<evidence type="ECO:0000259" key="2">
    <source>
        <dbReference type="PROSITE" id="PS50093"/>
    </source>
</evidence>
<feature type="region of interest" description="Disordered" evidence="1">
    <location>
        <begin position="250"/>
        <end position="269"/>
    </location>
</feature>
<dbReference type="CDD" id="cd00146">
    <property type="entry name" value="PKD"/>
    <property type="match status" value="1"/>
</dbReference>
<reference evidence="3 4" key="1">
    <citation type="submission" date="2014-04" db="EMBL/GenBank/DDBJ databases">
        <title>Genome assembly of Hyalangium minutum DSM 14724.</title>
        <authorList>
            <person name="Sharma G."/>
            <person name="Subramanian S."/>
        </authorList>
    </citation>
    <scope>NUCLEOTIDE SEQUENCE [LARGE SCALE GENOMIC DNA]</scope>
    <source>
        <strain evidence="3 4">DSM 14724</strain>
    </source>
</reference>
<evidence type="ECO:0000313" key="4">
    <source>
        <dbReference type="Proteomes" id="UP000028725"/>
    </source>
</evidence>
<gene>
    <name evidence="3" type="ORF">DB31_2791</name>
</gene>
<comment type="caution">
    <text evidence="3">The sequence shown here is derived from an EMBL/GenBank/DDBJ whole genome shotgun (WGS) entry which is preliminary data.</text>
</comment>
<protein>
    <submittedName>
        <fullName evidence="3">Putative lipoprotein</fullName>
    </submittedName>
</protein>
<dbReference type="InterPro" id="IPR000601">
    <property type="entry name" value="PKD_dom"/>
</dbReference>
<dbReference type="Proteomes" id="UP000028725">
    <property type="component" value="Unassembled WGS sequence"/>
</dbReference>
<dbReference type="Gene3D" id="2.60.40.10">
    <property type="entry name" value="Immunoglobulins"/>
    <property type="match status" value="1"/>
</dbReference>
<feature type="domain" description="PKD" evidence="2">
    <location>
        <begin position="61"/>
        <end position="89"/>
    </location>
</feature>
<dbReference type="STRING" id="394096.DB31_2791"/>
<name>A0A085W685_9BACT</name>
<evidence type="ECO:0000256" key="1">
    <source>
        <dbReference type="SAM" id="MobiDB-lite"/>
    </source>
</evidence>
<evidence type="ECO:0000313" key="3">
    <source>
        <dbReference type="EMBL" id="KFE63198.1"/>
    </source>
</evidence>
<dbReference type="RefSeq" id="WP_044196156.1">
    <property type="nucleotide sequence ID" value="NZ_JMCB01000018.1"/>
</dbReference>
<dbReference type="EMBL" id="JMCB01000018">
    <property type="protein sequence ID" value="KFE63198.1"/>
    <property type="molecule type" value="Genomic_DNA"/>
</dbReference>
<accession>A0A085W685</accession>
<organism evidence="3 4">
    <name type="scientific">Hyalangium minutum</name>
    <dbReference type="NCBI Taxonomy" id="394096"/>
    <lineage>
        <taxon>Bacteria</taxon>
        <taxon>Pseudomonadati</taxon>
        <taxon>Myxococcota</taxon>
        <taxon>Myxococcia</taxon>
        <taxon>Myxococcales</taxon>
        <taxon>Cystobacterineae</taxon>
        <taxon>Archangiaceae</taxon>
        <taxon>Hyalangium</taxon>
    </lineage>
</organism>
<dbReference type="Pfam" id="PF18911">
    <property type="entry name" value="PKD_4"/>
    <property type="match status" value="1"/>
</dbReference>
<dbReference type="OrthoDB" id="5378394at2"/>
<dbReference type="PROSITE" id="PS50093">
    <property type="entry name" value="PKD"/>
    <property type="match status" value="1"/>
</dbReference>
<sequence>MRSSPSLSLKVPLSVLSVLAVGLVAPGCHRALKPDVGQDRTVEAGVPLEFGSAQEGAPEVTWNFGDGTPVQKATRASHAFPRAGTFTVQALEGATELGAARITVVPRPVLRAIPADATVAFFVPQLRGNVEPMVDFYKRLVGPEVALRQIDEAPFLPLVLQSAKGDASAVDPDEGFGLFSVPVFEGSVAVLGVTDGAAALEAVVKDFESEGLTVQRRGDGSARIELRASEPVLAFLDRGYLYLAMPEKDEPKAGEPVKASTSSPDPEGVRRYVQGFTGAGLSESSLLMELRGKVQEGNLYLFSSFPKKEKDDGFPGFFSSLRVKEGRAEVDGFLASAKPLLAGKQGPVPALLEKAPVGPVAAAMMSIPPDELATALLGAPGSPRRAEALASWSQEGVDGEALIGSVRGDVTMLVYFDAPAFYRNFLTNKRPEPRGSVLLEAGLTRAEPVVAALTKAFAAGSWNVETVKEKNVTKFRLRMMEQPMVVSVAPDRLSLQAGEALDARPRENIGTALRERFSANAFGPSHLSLMVDMGRLRAEMDAPTQVPGVPTGQLAAAKAFGGAFLDQVTPFDHAFVDLAPEEGGARLRGRIVIRTR</sequence>
<keyword evidence="4" id="KW-1185">Reference proteome</keyword>
<dbReference type="InterPro" id="IPR035986">
    <property type="entry name" value="PKD_dom_sf"/>
</dbReference>
<dbReference type="PATRIC" id="fig|394096.3.peg.7120"/>
<keyword evidence="3" id="KW-0449">Lipoprotein</keyword>